<gene>
    <name evidence="2" type="ORF">BDY21DRAFT_375639</name>
</gene>
<proteinExistence type="predicted"/>
<dbReference type="OrthoDB" id="4366798at2759"/>
<accession>A0A6A6NKY6</accession>
<protein>
    <submittedName>
        <fullName evidence="2">Uncharacterized protein</fullName>
    </submittedName>
</protein>
<evidence type="ECO:0000313" key="3">
    <source>
        <dbReference type="Proteomes" id="UP000799766"/>
    </source>
</evidence>
<feature type="region of interest" description="Disordered" evidence="1">
    <location>
        <begin position="162"/>
        <end position="210"/>
    </location>
</feature>
<organism evidence="2 3">
    <name type="scientific">Lineolata rhizophorae</name>
    <dbReference type="NCBI Taxonomy" id="578093"/>
    <lineage>
        <taxon>Eukaryota</taxon>
        <taxon>Fungi</taxon>
        <taxon>Dikarya</taxon>
        <taxon>Ascomycota</taxon>
        <taxon>Pezizomycotina</taxon>
        <taxon>Dothideomycetes</taxon>
        <taxon>Dothideomycetes incertae sedis</taxon>
        <taxon>Lineolatales</taxon>
        <taxon>Lineolataceae</taxon>
        <taxon>Lineolata</taxon>
    </lineage>
</organism>
<sequence length="210" mass="23389">MADRIPLWPAWKFGLKQGDLVTTIHDRFNTIPMAIQEPNPFAADVVEISTEVDAFQELEEKLGARRDERLKELCDAFETIALSIIGRPSLLPTTFSSQTWANAVRLFRHRSFDALLNYFMSNMTSLDENVQPIISPLDNHLSEEAVAAAKIKCAADVTSSFDRRPSRFGETPALSSDAAAPLSDLREPKSEAEKRWKPAMISGAQQLGNL</sequence>
<name>A0A6A6NKY6_9PEZI</name>
<reference evidence="2" key="1">
    <citation type="journal article" date="2020" name="Stud. Mycol.">
        <title>101 Dothideomycetes genomes: a test case for predicting lifestyles and emergence of pathogens.</title>
        <authorList>
            <person name="Haridas S."/>
            <person name="Albert R."/>
            <person name="Binder M."/>
            <person name="Bloem J."/>
            <person name="Labutti K."/>
            <person name="Salamov A."/>
            <person name="Andreopoulos B."/>
            <person name="Baker S."/>
            <person name="Barry K."/>
            <person name="Bills G."/>
            <person name="Bluhm B."/>
            <person name="Cannon C."/>
            <person name="Castanera R."/>
            <person name="Culley D."/>
            <person name="Daum C."/>
            <person name="Ezra D."/>
            <person name="Gonzalez J."/>
            <person name="Henrissat B."/>
            <person name="Kuo A."/>
            <person name="Liang C."/>
            <person name="Lipzen A."/>
            <person name="Lutzoni F."/>
            <person name="Magnuson J."/>
            <person name="Mondo S."/>
            <person name="Nolan M."/>
            <person name="Ohm R."/>
            <person name="Pangilinan J."/>
            <person name="Park H.-J."/>
            <person name="Ramirez L."/>
            <person name="Alfaro M."/>
            <person name="Sun H."/>
            <person name="Tritt A."/>
            <person name="Yoshinaga Y."/>
            <person name="Zwiers L.-H."/>
            <person name="Turgeon B."/>
            <person name="Goodwin S."/>
            <person name="Spatafora J."/>
            <person name="Crous P."/>
            <person name="Grigoriev I."/>
        </authorList>
    </citation>
    <scope>NUCLEOTIDE SEQUENCE</scope>
    <source>
        <strain evidence="2">ATCC 16933</strain>
    </source>
</reference>
<keyword evidence="3" id="KW-1185">Reference proteome</keyword>
<dbReference type="AlphaFoldDB" id="A0A6A6NKY6"/>
<evidence type="ECO:0000313" key="2">
    <source>
        <dbReference type="EMBL" id="KAF2452371.1"/>
    </source>
</evidence>
<feature type="compositionally biased region" description="Low complexity" evidence="1">
    <location>
        <begin position="172"/>
        <end position="183"/>
    </location>
</feature>
<dbReference type="Proteomes" id="UP000799766">
    <property type="component" value="Unassembled WGS sequence"/>
</dbReference>
<dbReference type="EMBL" id="MU001711">
    <property type="protein sequence ID" value="KAF2452371.1"/>
    <property type="molecule type" value="Genomic_DNA"/>
</dbReference>
<feature type="compositionally biased region" description="Basic and acidic residues" evidence="1">
    <location>
        <begin position="184"/>
        <end position="196"/>
    </location>
</feature>
<evidence type="ECO:0000256" key="1">
    <source>
        <dbReference type="SAM" id="MobiDB-lite"/>
    </source>
</evidence>